<dbReference type="InterPro" id="IPR013216">
    <property type="entry name" value="Methyltransf_11"/>
</dbReference>
<dbReference type="OrthoDB" id="65624at2"/>
<dbReference type="Pfam" id="PF08241">
    <property type="entry name" value="Methyltransf_11"/>
    <property type="match status" value="1"/>
</dbReference>
<dbReference type="InterPro" id="IPR052356">
    <property type="entry name" value="Thiol_S-MT"/>
</dbReference>
<dbReference type="PANTHER" id="PTHR45036:SF1">
    <property type="entry name" value="METHYLTRANSFERASE LIKE 7A"/>
    <property type="match status" value="1"/>
</dbReference>
<feature type="domain" description="Methyltransferase type 11" evidence="2">
    <location>
        <begin position="53"/>
        <end position="147"/>
    </location>
</feature>
<evidence type="ECO:0000313" key="4">
    <source>
        <dbReference type="Proteomes" id="UP000198983"/>
    </source>
</evidence>
<name>A0A1H1M107_9ACTN</name>
<keyword evidence="3" id="KW-0808">Transferase</keyword>
<protein>
    <submittedName>
        <fullName evidence="3">Ubiquinone/menaquinone biosynthesis C-methylase UbiE</fullName>
    </submittedName>
</protein>
<dbReference type="EMBL" id="LT629732">
    <property type="protein sequence ID" value="SDR80451.1"/>
    <property type="molecule type" value="Genomic_DNA"/>
</dbReference>
<dbReference type="SUPFAM" id="SSF53335">
    <property type="entry name" value="S-adenosyl-L-methionine-dependent methyltransferases"/>
    <property type="match status" value="1"/>
</dbReference>
<reference evidence="3 4" key="1">
    <citation type="submission" date="2016-10" db="EMBL/GenBank/DDBJ databases">
        <authorList>
            <person name="de Groot N.N."/>
        </authorList>
    </citation>
    <scope>NUCLEOTIDE SEQUENCE [LARGE SCALE GENOMIC DNA]</scope>
    <source>
        <strain evidence="3 4">DSM 22024</strain>
    </source>
</reference>
<dbReference type="CDD" id="cd02440">
    <property type="entry name" value="AdoMet_MTases"/>
    <property type="match status" value="1"/>
</dbReference>
<dbReference type="GO" id="GO:0008757">
    <property type="term" value="F:S-adenosylmethionine-dependent methyltransferase activity"/>
    <property type="evidence" value="ECO:0007669"/>
    <property type="project" value="InterPro"/>
</dbReference>
<dbReference type="PANTHER" id="PTHR45036">
    <property type="entry name" value="METHYLTRANSFERASE LIKE 7B"/>
    <property type="match status" value="1"/>
</dbReference>
<proteinExistence type="predicted"/>
<dbReference type="Gene3D" id="3.40.50.150">
    <property type="entry name" value="Vaccinia Virus protein VP39"/>
    <property type="match status" value="1"/>
</dbReference>
<dbReference type="STRING" id="117157.SAMN04489717_0628"/>
<dbReference type="Proteomes" id="UP000198983">
    <property type="component" value="Chromosome I"/>
</dbReference>
<dbReference type="GO" id="GO:0032259">
    <property type="term" value="P:methylation"/>
    <property type="evidence" value="ECO:0007669"/>
    <property type="project" value="UniProtKB-KW"/>
</dbReference>
<evidence type="ECO:0000259" key="2">
    <source>
        <dbReference type="Pfam" id="PF08241"/>
    </source>
</evidence>
<feature type="region of interest" description="Disordered" evidence="1">
    <location>
        <begin position="204"/>
        <end position="227"/>
    </location>
</feature>
<dbReference type="AlphaFoldDB" id="A0A1H1M107"/>
<gene>
    <name evidence="3" type="ORF">SAMN04489717_0628</name>
</gene>
<evidence type="ECO:0000313" key="3">
    <source>
        <dbReference type="EMBL" id="SDR80451.1"/>
    </source>
</evidence>
<keyword evidence="3" id="KW-0489">Methyltransferase</keyword>
<accession>A0A1H1M107</accession>
<organism evidence="3 4">
    <name type="scientific">Actinopolymorpha singaporensis</name>
    <dbReference type="NCBI Taxonomy" id="117157"/>
    <lineage>
        <taxon>Bacteria</taxon>
        <taxon>Bacillati</taxon>
        <taxon>Actinomycetota</taxon>
        <taxon>Actinomycetes</taxon>
        <taxon>Propionibacteriales</taxon>
        <taxon>Actinopolymorphaceae</taxon>
        <taxon>Actinopolymorpha</taxon>
    </lineage>
</organism>
<dbReference type="RefSeq" id="WP_092650384.1">
    <property type="nucleotide sequence ID" value="NZ_LT629732.1"/>
</dbReference>
<dbReference type="InterPro" id="IPR029063">
    <property type="entry name" value="SAM-dependent_MTases_sf"/>
</dbReference>
<keyword evidence="4" id="KW-1185">Reference proteome</keyword>
<keyword evidence="3" id="KW-0830">Ubiquinone</keyword>
<evidence type="ECO:0000256" key="1">
    <source>
        <dbReference type="SAM" id="MobiDB-lite"/>
    </source>
</evidence>
<sequence length="227" mass="24227">MGARPKWWQRRTERPGRHPLFARVYARLAPAMDRAGLSGRRARLLAGLTGRVVEIGSGSGLNFAHYPAEVAGVLAVEPEPSLLRYAVRNAARAPVPVALVDGSAEHVPGADGAFDAAVVSLVLCSVPDQRAALAELHRVIRPGGQLRFLEHVRADSRGLRGLQRVLDTTVWPALAGGCHLSRDTLAGIEAAGFAVNRLERFRFPDGPLPSPTSPHILGTATRTGGPR</sequence>